<dbReference type="Gene3D" id="3.40.1280.10">
    <property type="match status" value="1"/>
</dbReference>
<dbReference type="Proteomes" id="UP001596310">
    <property type="component" value="Unassembled WGS sequence"/>
</dbReference>
<dbReference type="SUPFAM" id="SSF75217">
    <property type="entry name" value="alpha/beta knot"/>
    <property type="match status" value="1"/>
</dbReference>
<evidence type="ECO:0000256" key="2">
    <source>
        <dbReference type="ARBA" id="ARBA00022603"/>
    </source>
</evidence>
<dbReference type="InterPro" id="IPR051259">
    <property type="entry name" value="rRNA_Methyltransferase"/>
</dbReference>
<dbReference type="InterPro" id="IPR029064">
    <property type="entry name" value="Ribosomal_eL30-like_sf"/>
</dbReference>
<dbReference type="CDD" id="cd18095">
    <property type="entry name" value="SpoU-like_rRNA-MTase"/>
    <property type="match status" value="1"/>
</dbReference>
<evidence type="ECO:0000313" key="6">
    <source>
        <dbReference type="EMBL" id="MFC6316039.1"/>
    </source>
</evidence>
<dbReference type="GO" id="GO:0008168">
    <property type="term" value="F:methyltransferase activity"/>
    <property type="evidence" value="ECO:0007669"/>
    <property type="project" value="UniProtKB-KW"/>
</dbReference>
<feature type="domain" description="MRM3-like substrate binding" evidence="5">
    <location>
        <begin position="21"/>
        <end position="111"/>
    </location>
</feature>
<dbReference type="GO" id="GO:0032259">
    <property type="term" value="P:methylation"/>
    <property type="evidence" value="ECO:0007669"/>
    <property type="project" value="UniProtKB-KW"/>
</dbReference>
<dbReference type="InterPro" id="IPR029026">
    <property type="entry name" value="tRNA_m1G_MTases_N"/>
</dbReference>
<reference evidence="7" key="1">
    <citation type="journal article" date="2019" name="Int. J. Syst. Evol. Microbiol.">
        <title>The Global Catalogue of Microorganisms (GCM) 10K type strain sequencing project: providing services to taxonomists for standard genome sequencing and annotation.</title>
        <authorList>
            <consortium name="The Broad Institute Genomics Platform"/>
            <consortium name="The Broad Institute Genome Sequencing Center for Infectious Disease"/>
            <person name="Wu L."/>
            <person name="Ma J."/>
        </authorList>
    </citation>
    <scope>NUCLEOTIDE SEQUENCE [LARGE SCALE GENOMIC DNA]</scope>
    <source>
        <strain evidence="7">CCM 8897</strain>
    </source>
</reference>
<protein>
    <submittedName>
        <fullName evidence="6">TrmH family RNA methyltransferase</fullName>
    </submittedName>
</protein>
<dbReference type="Pfam" id="PF22435">
    <property type="entry name" value="MRM3-like_sub_bind"/>
    <property type="match status" value="1"/>
</dbReference>
<dbReference type="InterPro" id="IPR029028">
    <property type="entry name" value="Alpha/beta_knot_MTases"/>
</dbReference>
<evidence type="ECO:0000256" key="3">
    <source>
        <dbReference type="ARBA" id="ARBA00022679"/>
    </source>
</evidence>
<evidence type="ECO:0000313" key="7">
    <source>
        <dbReference type="Proteomes" id="UP001596310"/>
    </source>
</evidence>
<dbReference type="RefSeq" id="WP_125601049.1">
    <property type="nucleotide sequence ID" value="NZ_JBHSSM010000023.1"/>
</dbReference>
<keyword evidence="2 6" id="KW-0489">Methyltransferase</keyword>
<keyword evidence="7" id="KW-1185">Reference proteome</keyword>
<comment type="caution">
    <text evidence="6">The sequence shown here is derived from an EMBL/GenBank/DDBJ whole genome shotgun (WGS) entry which is preliminary data.</text>
</comment>
<dbReference type="PANTHER" id="PTHR43191:SF2">
    <property type="entry name" value="RRNA METHYLTRANSFERASE 3, MITOCHONDRIAL"/>
    <property type="match status" value="1"/>
</dbReference>
<proteinExistence type="inferred from homology"/>
<dbReference type="Pfam" id="PF00588">
    <property type="entry name" value="SpoU_methylase"/>
    <property type="match status" value="1"/>
</dbReference>
<organism evidence="6 7">
    <name type="scientific">Lapidilactobacillus achengensis</name>
    <dbReference type="NCBI Taxonomy" id="2486000"/>
    <lineage>
        <taxon>Bacteria</taxon>
        <taxon>Bacillati</taxon>
        <taxon>Bacillota</taxon>
        <taxon>Bacilli</taxon>
        <taxon>Lactobacillales</taxon>
        <taxon>Lactobacillaceae</taxon>
        <taxon>Lapidilactobacillus</taxon>
    </lineage>
</organism>
<accession>A0ABW1UPY6</accession>
<dbReference type="InterPro" id="IPR001537">
    <property type="entry name" value="SpoU_MeTrfase"/>
</dbReference>
<dbReference type="InterPro" id="IPR053888">
    <property type="entry name" value="MRM3-like_sub_bind"/>
</dbReference>
<evidence type="ECO:0000259" key="5">
    <source>
        <dbReference type="Pfam" id="PF22435"/>
    </source>
</evidence>
<evidence type="ECO:0000259" key="4">
    <source>
        <dbReference type="Pfam" id="PF00588"/>
    </source>
</evidence>
<feature type="domain" description="tRNA/rRNA methyltransferase SpoU type" evidence="4">
    <location>
        <begin position="131"/>
        <end position="271"/>
    </location>
</feature>
<keyword evidence="3" id="KW-0808">Transferase</keyword>
<dbReference type="EMBL" id="JBHSSM010000023">
    <property type="protein sequence ID" value="MFC6316039.1"/>
    <property type="molecule type" value="Genomic_DNA"/>
</dbReference>
<name>A0ABW1UPY6_9LACO</name>
<comment type="similarity">
    <text evidence="1">Belongs to the class IV-like SAM-binding methyltransferase superfamily. RNA methyltransferase TrmH family.</text>
</comment>
<evidence type="ECO:0000256" key="1">
    <source>
        <dbReference type="ARBA" id="ARBA00007228"/>
    </source>
</evidence>
<sequence length="279" mass="30623">MAVRTSKKGMTQMQVIDSPKNDRIKTIRKLQQKKYREQTGSFLLEGWHSLKEALHAPTATVTVILAVAEHWPTIQAELALRPTDSAIEQFTISQRVAEALRSTTTTDGYFAVVKMPLENSAETTATALPWLALDHVQDPGNAGTMVRTADAAGFAGVVFGEGSIDPWNSKTVRAMQGSEFHLPVMTTTDLGQWLATKQAAGYQLLGTLVDEQATDVRRCQLASERYCLVMGNEAHGLRPELAAQMDDNLYLPIFGQAESLNVAIAAAVLMYQFQLQVKD</sequence>
<dbReference type="SUPFAM" id="SSF55315">
    <property type="entry name" value="L30e-like"/>
    <property type="match status" value="1"/>
</dbReference>
<gene>
    <name evidence="6" type="ORF">ACFQHW_10740</name>
</gene>
<dbReference type="PANTHER" id="PTHR43191">
    <property type="entry name" value="RRNA METHYLTRANSFERASE 3"/>
    <property type="match status" value="1"/>
</dbReference>
<dbReference type="Gene3D" id="3.30.1330.30">
    <property type="match status" value="1"/>
</dbReference>